<comment type="caution">
    <text evidence="1">The sequence shown here is derived from an EMBL/GenBank/DDBJ whole genome shotgun (WGS) entry which is preliminary data.</text>
</comment>
<feature type="non-terminal residue" evidence="1">
    <location>
        <position position="1"/>
    </location>
</feature>
<dbReference type="EMBL" id="CATQJA010000067">
    <property type="protein sequence ID" value="CAJ0557623.1"/>
    <property type="molecule type" value="Genomic_DNA"/>
</dbReference>
<dbReference type="Proteomes" id="UP001177023">
    <property type="component" value="Unassembled WGS sequence"/>
</dbReference>
<evidence type="ECO:0000313" key="2">
    <source>
        <dbReference type="Proteomes" id="UP001177023"/>
    </source>
</evidence>
<dbReference type="InterPro" id="IPR027417">
    <property type="entry name" value="P-loop_NTPase"/>
</dbReference>
<protein>
    <submittedName>
        <fullName evidence="1">Uncharacterized protein</fullName>
    </submittedName>
</protein>
<proteinExistence type="predicted"/>
<dbReference type="Gene3D" id="3.40.50.300">
    <property type="entry name" value="P-loop containing nucleotide triphosphate hydrolases"/>
    <property type="match status" value="1"/>
</dbReference>
<dbReference type="Gene3D" id="3.30.420.280">
    <property type="match status" value="1"/>
</dbReference>
<sequence>MQRSKETISRHSERLGLSFSRAETAKAAEAKHIDNKARRAALEERLLIEAEKVIDQMWSETLVFSFGGKDNTYEEHTLKQPTYSDQKTIAQTVATALNAANKLHEMNAGQQAEKAVSALVQMQGALEQFAAHIGAASAEVVIWHGAVSSGKTIGSLFKLLMKIATAPTSGEIVIIGRTRDTVYRNIMQALLDPALFGDLVDHISYNRGAPTATIFGRTVHILGSSDVRAESTIRGMTICIAYLDEATLVSKEFFSMLHSRLRVKGYACQLFVTTNPDAPRHWLKTDWIDREHDPKLNIRCFHFEIEDNRDNLPDGYIETRQAQYSGLWYDRFILGKWTMADGVIYDCFDPARHVVDQIPEIQRIIAMGIDDGVNHPAAGLLIGLGIDNKLYAMAEWAPPSGTPADRTKSLRRFINEHGKPERFFVDPSAAALKMQMQREGFGIIMNAHNSHKSGIGVVSALLSTDQLLINGPLCTNLLGEIGGYVWDRKAAERGEDAPVKEDDDFCDAWRYGVFSSFTFWRNHIPIEITIAEEVWWEGDPAKLDDYYQAGNRTSPSGVKDRLSAAYNAFWGRPASQTTTPIKRLHAPIAGDIPKLSASCLFSETLTVVDPTGATQERADLIFNTPTFHGDLFTAGESCSALGGSYQRVVWDEEVADNAWIDFVDADKAIPEYKWGRLTAVTFWSELAGSDERDVWRHLERYEKGRIVHSLYKGTPTNLGTAMDLDAHEDTAGITLNGFDDETGGYVDLEVDELAARYVPNVLPNPEWRNHNTLRYLGRADISTDTIPLLHELDRIYSSLVRDFRIGQARMFASDDLLGLSLNRCFGPRR</sequence>
<gene>
    <name evidence="1" type="ORF">MSPICULIGERA_LOCUS381</name>
</gene>
<dbReference type="AlphaFoldDB" id="A0AA36C513"/>
<evidence type="ECO:0000313" key="1">
    <source>
        <dbReference type="EMBL" id="CAJ0557623.1"/>
    </source>
</evidence>
<reference evidence="1" key="1">
    <citation type="submission" date="2023-06" db="EMBL/GenBank/DDBJ databases">
        <authorList>
            <person name="Delattre M."/>
        </authorList>
    </citation>
    <scope>NUCLEOTIDE SEQUENCE</scope>
    <source>
        <strain evidence="1">AF72</strain>
    </source>
</reference>
<dbReference type="Pfam" id="PF03237">
    <property type="entry name" value="Terminase_6N"/>
    <property type="match status" value="1"/>
</dbReference>
<name>A0AA36C513_9BILA</name>
<organism evidence="1 2">
    <name type="scientific">Mesorhabditis spiculigera</name>
    <dbReference type="NCBI Taxonomy" id="96644"/>
    <lineage>
        <taxon>Eukaryota</taxon>
        <taxon>Metazoa</taxon>
        <taxon>Ecdysozoa</taxon>
        <taxon>Nematoda</taxon>
        <taxon>Chromadorea</taxon>
        <taxon>Rhabditida</taxon>
        <taxon>Rhabditina</taxon>
        <taxon>Rhabditomorpha</taxon>
        <taxon>Rhabditoidea</taxon>
        <taxon>Rhabditidae</taxon>
        <taxon>Mesorhabditinae</taxon>
        <taxon>Mesorhabditis</taxon>
    </lineage>
</organism>
<accession>A0AA36C513</accession>
<keyword evidence="2" id="KW-1185">Reference proteome</keyword>